<evidence type="ECO:0008006" key="3">
    <source>
        <dbReference type="Google" id="ProtNLM"/>
    </source>
</evidence>
<proteinExistence type="predicted"/>
<name>A0ABQ6N7S4_9STRA</name>
<gene>
    <name evidence="1" type="ORF">TeGR_g13979</name>
</gene>
<evidence type="ECO:0000313" key="1">
    <source>
        <dbReference type="EMBL" id="GMI43195.1"/>
    </source>
</evidence>
<accession>A0ABQ6N7S4</accession>
<evidence type="ECO:0000313" key="2">
    <source>
        <dbReference type="Proteomes" id="UP001165060"/>
    </source>
</evidence>
<dbReference type="EMBL" id="BRYB01001114">
    <property type="protein sequence ID" value="GMI43195.1"/>
    <property type="molecule type" value="Genomic_DNA"/>
</dbReference>
<organism evidence="1 2">
    <name type="scientific">Tetraparma gracilis</name>
    <dbReference type="NCBI Taxonomy" id="2962635"/>
    <lineage>
        <taxon>Eukaryota</taxon>
        <taxon>Sar</taxon>
        <taxon>Stramenopiles</taxon>
        <taxon>Ochrophyta</taxon>
        <taxon>Bolidophyceae</taxon>
        <taxon>Parmales</taxon>
        <taxon>Triparmaceae</taxon>
        <taxon>Tetraparma</taxon>
    </lineage>
</organism>
<sequence>MPPVLHNLPAETADDVLSFLGTRDLHTLMALSTSDRAHYRTPHFFRLVVLYALHDRARAFSRMFMPLSDEAIDAMSLHVLQAAATARGIIIDNPAKPTSFYWSEQAGYPHLVRARTITSSQQRALPSPFSSTPVMCAILKKWSAAVSGSPGFDSGRPSFSSCHRSCAAPFLGLSSVSLSSPVWEHAAKVLMVGEWIDTHVDYDVYTKGLIAALSPCFELTLGGTLADQHVGGAFLQPWSRGVAQRAAPEGARFDGPGLFVPVSGQMLPTYLDAAAIKLLHDAATPVHDAGNRYSSLAPPLFSVTSSSWQRNVTGDYAESVLGDAMYSIAPDVSPSDVCAITSQIIILQEGDSIASFSPAAASAPGALATLFVDLPTDCVAEHSSSLPSLPVLQGGDLLATSDPTRVGGTSIRADGSATAIKTLARSLGCPVLPRGGLATDPNEAHGTLFSWLAIASGQPVSVTPVTSGCKVVLVFTLHYKDPLTSVTRQPRPPLIAYDDAVSVLHHLLPAACGGDNLKPQSASVYIRYAGLGSPRCRGKFDWGDANAIRDADPVTLFDIFCHGTKCGGPSLSIPTCAIYTGGGPTFALDSDDGLLRGKDLAIFELLRDAVGGLAREDDEAAKMVDWIGRNSGTGVWSDIASQLGGAGGIATLLAEDADRYIPTSTSSGLRVIGSHALARGWSEGDASVDWGILDEGWNSFSDMEDGYPHDMIIEFNASVTDVLRSVQPENVDGGYEETWLIEVRKVPTITVKLSGS</sequence>
<reference evidence="1 2" key="1">
    <citation type="journal article" date="2023" name="Commun. Biol.">
        <title>Genome analysis of Parmales, the sister group of diatoms, reveals the evolutionary specialization of diatoms from phago-mixotrophs to photoautotrophs.</title>
        <authorList>
            <person name="Ban H."/>
            <person name="Sato S."/>
            <person name="Yoshikawa S."/>
            <person name="Yamada K."/>
            <person name="Nakamura Y."/>
            <person name="Ichinomiya M."/>
            <person name="Sato N."/>
            <person name="Blanc-Mathieu R."/>
            <person name="Endo H."/>
            <person name="Kuwata A."/>
            <person name="Ogata H."/>
        </authorList>
    </citation>
    <scope>NUCLEOTIDE SEQUENCE [LARGE SCALE GENOMIC DNA]</scope>
</reference>
<comment type="caution">
    <text evidence="1">The sequence shown here is derived from an EMBL/GenBank/DDBJ whole genome shotgun (WGS) entry which is preliminary data.</text>
</comment>
<protein>
    <recommendedName>
        <fullName evidence="3">F-box domain-containing protein</fullName>
    </recommendedName>
</protein>
<dbReference type="Proteomes" id="UP001165060">
    <property type="component" value="Unassembled WGS sequence"/>
</dbReference>
<keyword evidence="2" id="KW-1185">Reference proteome</keyword>